<evidence type="ECO:0000313" key="3">
    <source>
        <dbReference type="Proteomes" id="UP000035170"/>
    </source>
</evidence>
<dbReference type="Proteomes" id="UP000035170">
    <property type="component" value="Unassembled WGS sequence"/>
</dbReference>
<dbReference type="RefSeq" id="WP_155419636.1">
    <property type="nucleotide sequence ID" value="NZ_JZWI01000011.1"/>
</dbReference>
<feature type="transmembrane region" description="Helical" evidence="1">
    <location>
        <begin position="94"/>
        <end position="112"/>
    </location>
</feature>
<feature type="transmembrane region" description="Helical" evidence="1">
    <location>
        <begin position="392"/>
        <end position="411"/>
    </location>
</feature>
<evidence type="ECO:0008006" key="4">
    <source>
        <dbReference type="Google" id="ProtNLM"/>
    </source>
</evidence>
<evidence type="ECO:0000256" key="1">
    <source>
        <dbReference type="SAM" id="Phobius"/>
    </source>
</evidence>
<comment type="caution">
    <text evidence="2">The sequence shown here is derived from an EMBL/GenBank/DDBJ whole genome shotgun (WGS) entry which is preliminary data.</text>
</comment>
<proteinExistence type="predicted"/>
<dbReference type="AlphaFoldDB" id="A0A0H2M201"/>
<protein>
    <recommendedName>
        <fullName evidence="4">Oligosaccharide repeat unit polymerase</fullName>
    </recommendedName>
</protein>
<keyword evidence="3" id="KW-1185">Reference proteome</keyword>
<feature type="transmembrane region" description="Helical" evidence="1">
    <location>
        <begin position="164"/>
        <end position="181"/>
    </location>
</feature>
<keyword evidence="1" id="KW-0812">Transmembrane</keyword>
<feature type="transmembrane region" description="Helical" evidence="1">
    <location>
        <begin position="340"/>
        <end position="362"/>
    </location>
</feature>
<gene>
    <name evidence="2" type="ORF">VPARA_23760</name>
</gene>
<accession>A0A0H2M201</accession>
<organism evidence="2 3">
    <name type="scientific">Variovorax paradoxus</name>
    <dbReference type="NCBI Taxonomy" id="34073"/>
    <lineage>
        <taxon>Bacteria</taxon>
        <taxon>Pseudomonadati</taxon>
        <taxon>Pseudomonadota</taxon>
        <taxon>Betaproteobacteria</taxon>
        <taxon>Burkholderiales</taxon>
        <taxon>Comamonadaceae</taxon>
        <taxon>Variovorax</taxon>
    </lineage>
</organism>
<evidence type="ECO:0000313" key="2">
    <source>
        <dbReference type="EMBL" id="KLN56434.1"/>
    </source>
</evidence>
<sequence length="434" mass="48631">MRLNKNTLIDLVFVFFFLFNLLFNDYSDSHVLIPAVLLFFHVQKIWQFRNSAELEFLLVFSITFSIYWLLSVFLDVDIHYLASNIKNYHMAKAFAAQGLFLSCIFLILKGRAPCTIADYPRRNITAIFWFCILAMGLCLIGGISTAEGSILDQSYDFSVDKSSVLFEYVLLLIIFGYMSSGNSRTRKVVLIIASACFVLAPLYFSRRLPATMVLFAMLLLFWRPSGLKQVLAIFVAGFFALSLLALFRVGESGQSFVGILLNIGDQGAMRNNQGGSIYSAAVYMRLIEDGIFDFSFAIKSMASLLLSIFLPSSMVDEAAYINLAAVNYIPIPGNGGMPGVAFYVFGRVFGVVLAGLVIGRLLVLSRRSYMAAVYVTFIFFTFPRWMAYNVNIMFKAGILLMIGYLVIEFLTSSYRKSARLSSGSWEEEVIEAKA</sequence>
<feature type="transmembrane region" description="Helical" evidence="1">
    <location>
        <begin position="188"/>
        <end position="206"/>
    </location>
</feature>
<name>A0A0H2M201_VARPD</name>
<dbReference type="EMBL" id="JZWI01000011">
    <property type="protein sequence ID" value="KLN56434.1"/>
    <property type="molecule type" value="Genomic_DNA"/>
</dbReference>
<dbReference type="PATRIC" id="fig|34073.19.peg.2439"/>
<keyword evidence="1" id="KW-0472">Membrane</keyword>
<feature type="transmembrane region" description="Helical" evidence="1">
    <location>
        <begin position="124"/>
        <end position="144"/>
    </location>
</feature>
<keyword evidence="1" id="KW-1133">Transmembrane helix</keyword>
<feature type="transmembrane region" description="Helical" evidence="1">
    <location>
        <begin position="226"/>
        <end position="247"/>
    </location>
</feature>
<reference evidence="2 3" key="1">
    <citation type="submission" date="2015-03" db="EMBL/GenBank/DDBJ databases">
        <title>Genome sequence of Variovorax paradoxus TBEA6.</title>
        <authorList>
            <person name="Poehlein A."/>
            <person name="Schuldes J."/>
            <person name="Wuebbeler J.H."/>
            <person name="Hiessl S."/>
            <person name="Steinbuechel A."/>
            <person name="Daniel R."/>
        </authorList>
    </citation>
    <scope>NUCLEOTIDE SEQUENCE [LARGE SCALE GENOMIC DNA]</scope>
    <source>
        <strain evidence="2 3">TBEA6</strain>
    </source>
</reference>
<feature type="transmembrane region" description="Helical" evidence="1">
    <location>
        <begin position="54"/>
        <end position="74"/>
    </location>
</feature>
<feature type="transmembrane region" description="Helical" evidence="1">
    <location>
        <begin position="369"/>
        <end position="386"/>
    </location>
</feature>